<evidence type="ECO:0000256" key="3">
    <source>
        <dbReference type="SAM" id="MobiDB-lite"/>
    </source>
</evidence>
<dbReference type="Pfam" id="PF00004">
    <property type="entry name" value="AAA"/>
    <property type="match status" value="2"/>
</dbReference>
<feature type="region of interest" description="Disordered" evidence="3">
    <location>
        <begin position="179"/>
        <end position="236"/>
    </location>
</feature>
<organism evidence="5 6">
    <name type="scientific">Brassica napus</name>
    <name type="common">Rape</name>
    <dbReference type="NCBI Taxonomy" id="3708"/>
    <lineage>
        <taxon>Eukaryota</taxon>
        <taxon>Viridiplantae</taxon>
        <taxon>Streptophyta</taxon>
        <taxon>Embryophyta</taxon>
        <taxon>Tracheophyta</taxon>
        <taxon>Spermatophyta</taxon>
        <taxon>Magnoliopsida</taxon>
        <taxon>eudicotyledons</taxon>
        <taxon>Gunneridae</taxon>
        <taxon>Pentapetalae</taxon>
        <taxon>rosids</taxon>
        <taxon>malvids</taxon>
        <taxon>Brassicales</taxon>
        <taxon>Brassicaceae</taxon>
        <taxon>Brassiceae</taxon>
        <taxon>Brassica</taxon>
    </lineage>
</organism>
<feature type="compositionally biased region" description="Basic and acidic residues" evidence="3">
    <location>
        <begin position="254"/>
        <end position="268"/>
    </location>
</feature>
<dbReference type="Gene3D" id="1.10.8.60">
    <property type="match status" value="2"/>
</dbReference>
<dbReference type="CDD" id="cd19503">
    <property type="entry name" value="RecA-like_CDC48_NLV2_r1-like"/>
    <property type="match status" value="1"/>
</dbReference>
<dbReference type="InterPro" id="IPR004911">
    <property type="entry name" value="Interferon-induced_GILT"/>
</dbReference>
<evidence type="ECO:0000313" key="6">
    <source>
        <dbReference type="Proteomes" id="UP000824890"/>
    </source>
</evidence>
<dbReference type="InterPro" id="IPR003593">
    <property type="entry name" value="AAA+_ATPase"/>
</dbReference>
<sequence>CQDQRISSHVLKKVKPIRWSTVSKIDHAIGDQLLKFVMGSEHDHDENKQVSEEPLLEDENRDGEHKKILSEDIVIIHSETHSRSSSSSSSSSSYSSPPKHLPETDSPPVQVMDRDDNSNYDPGRIPSSVFETSKSNLQADWSCASNESLFSIHIGRNSFTVDAMKSGELYKSGELLAYSPELPMPPPPGKESDPLVESSAKVVDSDDDEKEQPPAVSWKTPTKSYRSNRSSNSTHSFSFPILAGAASDSASVETGEKKKQEKQSEETTKQPAEVENQKNSTMCGWFSWFPSCPSCCSLHQRSFVQTFDGKETRERERDTAGNMCGVRIELSTPLLEPRFEQFSVEDLNPDSVPHCSSEELLSVIQPLELIEWERNLVIPRPEDQSISSLCRIQEEKGNDISGISEAATSLHSIFHGEKEVVPVAVLFSGGLDSVILAALLDQCLYPKYEVDLLNVSFDGANAPDRISAKAGVKELKKIAPLRRWKLVKTSIRDKACHVTHKSCGYLHGFLSLHSSKLDDNWTICCANDLNIGTALWLAARGDGWIHKERENQTVEYCLLALVLMNNLLVMVGTEQNIETGGRDDRCIADNGKEARFPFLDEDVIKTLLDIPLWEIADLEQPSGKGDKKILRQMPKRAIQVKNSKKLKVERSNRAANQASAGSCVLFPCLFFACLLFTISEKLVAGESDKVKLNLYYESLCPGCQVFIVNYLVKIFDSDLHTVTDLKLVPFGNAKVSDNLTVTCQHGEEECKLNAIEACAIRTWPDSKKHYSFIRCVENDTTKWESCLKNSRSEKAINDCYNSDLPKTLILGYANMTLSLKPQHKYVPWVTLNSKPLNAESPDDFVAQICKAFHNASVKTVVRERVDSGLLSGRGFAEPLPSSNEFEVMEMPMNFVMKIPMNLVLLGRFPPVVKTAVPVDGRFEHIVLSCNEHQTTPSFGSNEKLSELSTCFFPLPNLMETQTSGCDNIVGDDTWRAEAEIGGNERALQALRELIIFPFRYPLEARTLGLKWSRGLLLYGPPGTGKTSLVRAVVQECDAHLTVLSPHSVHRAHAGESEKVLREAFAEASSHAGSDKPSVIFIDEIDVLCPKRSFRGEQGVRIASQLFTLMDSNKPSSSPPRVVVVASTNRLDAIDPALRRAGRFDTLVEVSTPNEEDRLKILQLYTKKVSLDPSLDLQAIATSCNGYVGADLEALCREATISASKRSSDSLILTSQDFKVAKSVVGPSITRGITVEIPKVTWDDVGGLKDLKKKLQQAVEWPIKHSAAFTKMGISPMRGILLHGPPGCSKTTLAKAAANAAQASFFSLSCAELFSMYVGEGEALLRNTFQRARLASPSIIFFDEADVVACKRGDEGSSNSSTVGERLLSTLLTEMDGLEEAKVLYVPPPDLEARLEILQVHTRSMKLGDDVDLRKIAEETDLFTGAELEGLCRESGTVSLRENIAASGVFNRHFLTAKKSLKPALTVEEVESYASFRKSKSSDSRTVPVEKKKVNHSNVLGLGLSWKVGVLSLMLVAAGNFYLKQTKHGELAAATAT</sequence>
<dbReference type="Pfam" id="PF03227">
    <property type="entry name" value="GILT"/>
    <property type="match status" value="1"/>
</dbReference>
<keyword evidence="2" id="KW-0325">Glycoprotein</keyword>
<gene>
    <name evidence="5" type="ORF">HID58_033654</name>
</gene>
<dbReference type="CDD" id="cd01991">
    <property type="entry name" value="Asn_synthase_B_C"/>
    <property type="match status" value="1"/>
</dbReference>
<proteinExistence type="inferred from homology"/>
<protein>
    <recommendedName>
        <fullName evidence="4">AAA+ ATPase domain-containing protein</fullName>
    </recommendedName>
</protein>
<dbReference type="Gene3D" id="3.40.50.300">
    <property type="entry name" value="P-loop containing nucleotide triphosphate hydrolases"/>
    <property type="match status" value="2"/>
</dbReference>
<dbReference type="PANTHER" id="PTHR23077:SF117">
    <property type="entry name" value="AAA+ ATPASE DOMAIN-CONTAINING PROTEIN"/>
    <property type="match status" value="1"/>
</dbReference>
<dbReference type="SUPFAM" id="SSF52402">
    <property type="entry name" value="Adenine nucleotide alpha hydrolases-like"/>
    <property type="match status" value="1"/>
</dbReference>
<keyword evidence="6" id="KW-1185">Reference proteome</keyword>
<evidence type="ECO:0000259" key="4">
    <source>
        <dbReference type="SMART" id="SM00382"/>
    </source>
</evidence>
<feature type="region of interest" description="Disordered" evidence="3">
    <location>
        <begin position="44"/>
        <end position="129"/>
    </location>
</feature>
<feature type="region of interest" description="Disordered" evidence="3">
    <location>
        <begin position="248"/>
        <end position="276"/>
    </location>
</feature>
<dbReference type="InterPro" id="IPR050168">
    <property type="entry name" value="AAA_ATPase_domain"/>
</dbReference>
<dbReference type="SUPFAM" id="SSF52540">
    <property type="entry name" value="P-loop containing nucleoside triphosphate hydrolases"/>
    <property type="match status" value="2"/>
</dbReference>
<dbReference type="EMBL" id="JAGKQM010000009">
    <property type="protein sequence ID" value="KAH0910333.1"/>
    <property type="molecule type" value="Genomic_DNA"/>
</dbReference>
<dbReference type="InterPro" id="IPR014729">
    <property type="entry name" value="Rossmann-like_a/b/a_fold"/>
</dbReference>
<dbReference type="SMART" id="SM00382">
    <property type="entry name" value="AAA"/>
    <property type="match status" value="2"/>
</dbReference>
<comment type="similarity">
    <text evidence="1">Belongs to the GILT family.</text>
</comment>
<comment type="caution">
    <text evidence="5">The sequence shown here is derived from an EMBL/GenBank/DDBJ whole genome shotgun (WGS) entry which is preliminary data.</text>
</comment>
<dbReference type="InterPro" id="IPR003959">
    <property type="entry name" value="ATPase_AAA_core"/>
</dbReference>
<dbReference type="InterPro" id="IPR027417">
    <property type="entry name" value="P-loop_NTPase"/>
</dbReference>
<evidence type="ECO:0000313" key="5">
    <source>
        <dbReference type="EMBL" id="KAH0910333.1"/>
    </source>
</evidence>
<accession>A0ABQ8BZY1</accession>
<dbReference type="Pfam" id="PF17862">
    <property type="entry name" value="AAA_lid_3"/>
    <property type="match status" value="2"/>
</dbReference>
<reference evidence="5 6" key="1">
    <citation type="submission" date="2021-05" db="EMBL/GenBank/DDBJ databases">
        <title>Genome Assembly of Synthetic Allotetraploid Brassica napus Reveals Homoeologous Exchanges between Subgenomes.</title>
        <authorList>
            <person name="Davis J.T."/>
        </authorList>
    </citation>
    <scope>NUCLEOTIDE SEQUENCE [LARGE SCALE GENOMIC DNA]</scope>
    <source>
        <strain evidence="6">cv. Da-Ae</strain>
        <tissue evidence="5">Seedling</tissue>
    </source>
</reference>
<dbReference type="PANTHER" id="PTHR23077">
    <property type="entry name" value="AAA-FAMILY ATPASE"/>
    <property type="match status" value="1"/>
</dbReference>
<dbReference type="InterPro" id="IPR001962">
    <property type="entry name" value="Asn_synthase"/>
</dbReference>
<feature type="compositionally biased region" description="Low complexity" evidence="3">
    <location>
        <begin position="224"/>
        <end position="236"/>
    </location>
</feature>
<name>A0ABQ8BZY1_BRANA</name>
<feature type="non-terminal residue" evidence="5">
    <location>
        <position position="1"/>
    </location>
</feature>
<feature type="domain" description="AAA+ ATPase" evidence="4">
    <location>
        <begin position="1275"/>
        <end position="1389"/>
    </location>
</feature>
<dbReference type="Gene3D" id="3.40.50.620">
    <property type="entry name" value="HUPs"/>
    <property type="match status" value="2"/>
</dbReference>
<dbReference type="InterPro" id="IPR041569">
    <property type="entry name" value="AAA_lid_3"/>
</dbReference>
<dbReference type="Proteomes" id="UP000824890">
    <property type="component" value="Unassembled WGS sequence"/>
</dbReference>
<evidence type="ECO:0000256" key="2">
    <source>
        <dbReference type="ARBA" id="ARBA00023180"/>
    </source>
</evidence>
<evidence type="ECO:0000256" key="1">
    <source>
        <dbReference type="ARBA" id="ARBA00005679"/>
    </source>
</evidence>
<feature type="domain" description="AAA+ ATPase" evidence="4">
    <location>
        <begin position="1011"/>
        <end position="1153"/>
    </location>
</feature>
<feature type="compositionally biased region" description="Low complexity" evidence="3">
    <location>
        <begin position="83"/>
        <end position="96"/>
    </location>
</feature>